<reference evidence="2" key="2">
    <citation type="submission" date="2023-05" db="EMBL/GenBank/DDBJ databases">
        <authorList>
            <person name="Schelkunov M.I."/>
        </authorList>
    </citation>
    <scope>NUCLEOTIDE SEQUENCE</scope>
    <source>
        <strain evidence="2">Hsosn_3</strain>
        <tissue evidence="2">Leaf</tissue>
    </source>
</reference>
<dbReference type="GO" id="GO:0010343">
    <property type="term" value="P:singlet oxygen-mediated programmed cell death"/>
    <property type="evidence" value="ECO:0007669"/>
    <property type="project" value="InterPro"/>
</dbReference>
<dbReference type="InterPro" id="IPR044680">
    <property type="entry name" value="EX1/2"/>
</dbReference>
<dbReference type="PANTHER" id="PTHR33917">
    <property type="entry name" value="PROTEIN EXECUTER 1, CHLOROPLASTIC"/>
    <property type="match status" value="1"/>
</dbReference>
<evidence type="ECO:0000313" key="2">
    <source>
        <dbReference type="EMBL" id="KAK1395816.1"/>
    </source>
</evidence>
<sequence length="538" mass="59946">MASSSRSHNAHLKSFTYSVFFCCCDPKDVDSHDSHSNEIGVPLIEVFSVVHIVDDRRAGDHKPSSDYIQLKDDNACSSRKDLDCKTGTSILFVKESDNKVSTNDDGFIVLSKSGIAVPLGSDLIIDFSLFYGGLGIWVVDPISLCAFYDTDFASSTSASSSGSDSDSSNGSDYDFSNRSDYDSKKQFSSPKRDPDEVTYTGSCSAEAMEISDSVMISEYREAPFEVLVKIGQLKDYLYKYLLLQYATGEEQSAAVVGDFFCKTTELKTVSDIVYEDNTGELKKEWIHVPATLKRKDCFSFCLTVEEDKDQQVADHILERYYTIDHVIFDKVDSVVSGNSRKEKGLDQNEPGNIWPLVFSRAQNQQPLLSGLTFNRINVLASSDPLTGLYMCSNGYLVTEVIQFTHEIGQGKDDEIEEPSKIKSCDYVEAVRFTGYPDVPAGKVVYRGKVWNKYKLPPVFALKKTFGGVHMGKQVVKEAESAELPKISLIQISIFLHSSNRQSGNSNLAFRNVVNVVECAELQFKLRSDVTILWFAHNC</sequence>
<dbReference type="Proteomes" id="UP001237642">
    <property type="component" value="Unassembled WGS sequence"/>
</dbReference>
<feature type="compositionally biased region" description="Low complexity" evidence="1">
    <location>
        <begin position="155"/>
        <end position="174"/>
    </location>
</feature>
<gene>
    <name evidence="2" type="ORF">POM88_005679</name>
</gene>
<reference evidence="2" key="1">
    <citation type="submission" date="2023-02" db="EMBL/GenBank/DDBJ databases">
        <title>Genome of toxic invasive species Heracleum sosnowskyi carries increased number of genes despite the absence of recent whole-genome duplications.</title>
        <authorList>
            <person name="Schelkunov M."/>
            <person name="Shtratnikova V."/>
            <person name="Makarenko M."/>
            <person name="Klepikova A."/>
            <person name="Omelchenko D."/>
            <person name="Novikova G."/>
            <person name="Obukhova E."/>
            <person name="Bogdanov V."/>
            <person name="Penin A."/>
            <person name="Logacheva M."/>
        </authorList>
    </citation>
    <scope>NUCLEOTIDE SEQUENCE</scope>
    <source>
        <strain evidence="2">Hsosn_3</strain>
        <tissue evidence="2">Leaf</tissue>
    </source>
</reference>
<accession>A0AAD8J3Y3</accession>
<dbReference type="GO" id="GO:0042651">
    <property type="term" value="C:thylakoid membrane"/>
    <property type="evidence" value="ECO:0007669"/>
    <property type="project" value="TreeGrafter"/>
</dbReference>
<keyword evidence="3" id="KW-1185">Reference proteome</keyword>
<feature type="region of interest" description="Disordered" evidence="1">
    <location>
        <begin position="155"/>
        <end position="198"/>
    </location>
</feature>
<feature type="compositionally biased region" description="Basic and acidic residues" evidence="1">
    <location>
        <begin position="175"/>
        <end position="195"/>
    </location>
</feature>
<name>A0AAD8J3Y3_9APIA</name>
<proteinExistence type="predicted"/>
<evidence type="ECO:0000256" key="1">
    <source>
        <dbReference type="SAM" id="MobiDB-lite"/>
    </source>
</evidence>
<dbReference type="PANTHER" id="PTHR33917:SF3">
    <property type="entry name" value="PROTEIN EXECUTER 1, CHLOROPLASTIC"/>
    <property type="match status" value="1"/>
</dbReference>
<dbReference type="AlphaFoldDB" id="A0AAD8J3Y3"/>
<dbReference type="EMBL" id="JAUIZM010000002">
    <property type="protein sequence ID" value="KAK1395816.1"/>
    <property type="molecule type" value="Genomic_DNA"/>
</dbReference>
<dbReference type="Pfam" id="PF12014">
    <property type="entry name" value="Cyclin_D1_bind"/>
    <property type="match status" value="1"/>
</dbReference>
<organism evidence="2 3">
    <name type="scientific">Heracleum sosnowskyi</name>
    <dbReference type="NCBI Taxonomy" id="360622"/>
    <lineage>
        <taxon>Eukaryota</taxon>
        <taxon>Viridiplantae</taxon>
        <taxon>Streptophyta</taxon>
        <taxon>Embryophyta</taxon>
        <taxon>Tracheophyta</taxon>
        <taxon>Spermatophyta</taxon>
        <taxon>Magnoliopsida</taxon>
        <taxon>eudicotyledons</taxon>
        <taxon>Gunneridae</taxon>
        <taxon>Pentapetalae</taxon>
        <taxon>asterids</taxon>
        <taxon>campanulids</taxon>
        <taxon>Apiales</taxon>
        <taxon>Apiaceae</taxon>
        <taxon>Apioideae</taxon>
        <taxon>apioid superclade</taxon>
        <taxon>Tordylieae</taxon>
        <taxon>Tordyliinae</taxon>
        <taxon>Heracleum</taxon>
    </lineage>
</organism>
<evidence type="ECO:0000313" key="3">
    <source>
        <dbReference type="Proteomes" id="UP001237642"/>
    </source>
</evidence>
<protein>
    <submittedName>
        <fullName evidence="2">Uncharacterized protein</fullName>
    </submittedName>
</protein>
<comment type="caution">
    <text evidence="2">The sequence shown here is derived from an EMBL/GenBank/DDBJ whole genome shotgun (WGS) entry which is preliminary data.</text>
</comment>